<accession>A0A177PFP1</accession>
<comment type="similarity">
    <text evidence="3 11">Belongs to the NadD family.</text>
</comment>
<evidence type="ECO:0000256" key="8">
    <source>
        <dbReference type="ARBA" id="ARBA00022840"/>
    </source>
</evidence>
<dbReference type="GO" id="GO:0004515">
    <property type="term" value="F:nicotinate-nucleotide adenylyltransferase activity"/>
    <property type="evidence" value="ECO:0007669"/>
    <property type="project" value="UniProtKB-UniRule"/>
</dbReference>
<keyword evidence="6 11" id="KW-0548">Nucleotidyltransferase</keyword>
<dbReference type="RefSeq" id="WP_064024171.1">
    <property type="nucleotide sequence ID" value="NZ_LUUK01000013.1"/>
</dbReference>
<dbReference type="STRING" id="702114.A1355_17520"/>
<evidence type="ECO:0000256" key="1">
    <source>
        <dbReference type="ARBA" id="ARBA00002324"/>
    </source>
</evidence>
<dbReference type="NCBIfam" id="NF000840">
    <property type="entry name" value="PRK00071.1-3"/>
    <property type="match status" value="1"/>
</dbReference>
<evidence type="ECO:0000313" key="14">
    <source>
        <dbReference type="Proteomes" id="UP000077628"/>
    </source>
</evidence>
<organism evidence="13 14">
    <name type="scientific">Methylomonas koyamae</name>
    <dbReference type="NCBI Taxonomy" id="702114"/>
    <lineage>
        <taxon>Bacteria</taxon>
        <taxon>Pseudomonadati</taxon>
        <taxon>Pseudomonadota</taxon>
        <taxon>Gammaproteobacteria</taxon>
        <taxon>Methylococcales</taxon>
        <taxon>Methylococcaceae</taxon>
        <taxon>Methylomonas</taxon>
    </lineage>
</organism>
<feature type="domain" description="Cytidyltransferase-like" evidence="12">
    <location>
        <begin position="4"/>
        <end position="178"/>
    </location>
</feature>
<dbReference type="InterPro" id="IPR014729">
    <property type="entry name" value="Rossmann-like_a/b/a_fold"/>
</dbReference>
<dbReference type="PANTHER" id="PTHR39321:SF3">
    <property type="entry name" value="PHOSPHOPANTETHEINE ADENYLYLTRANSFERASE"/>
    <property type="match status" value="1"/>
</dbReference>
<evidence type="ECO:0000256" key="2">
    <source>
        <dbReference type="ARBA" id="ARBA00005019"/>
    </source>
</evidence>
<dbReference type="CDD" id="cd02165">
    <property type="entry name" value="NMNAT"/>
    <property type="match status" value="1"/>
</dbReference>
<dbReference type="SUPFAM" id="SSF52374">
    <property type="entry name" value="Nucleotidylyl transferase"/>
    <property type="match status" value="1"/>
</dbReference>
<gene>
    <name evidence="11" type="primary">nadD</name>
    <name evidence="13" type="ORF">A1355_17520</name>
</gene>
<keyword evidence="8 11" id="KW-0067">ATP-binding</keyword>
<dbReference type="NCBIfam" id="TIGR00125">
    <property type="entry name" value="cyt_tran_rel"/>
    <property type="match status" value="1"/>
</dbReference>
<evidence type="ECO:0000256" key="6">
    <source>
        <dbReference type="ARBA" id="ARBA00022695"/>
    </source>
</evidence>
<dbReference type="OrthoDB" id="5295945at2"/>
<comment type="catalytic activity">
    <reaction evidence="10 11">
        <text>nicotinate beta-D-ribonucleotide + ATP + H(+) = deamido-NAD(+) + diphosphate</text>
        <dbReference type="Rhea" id="RHEA:22860"/>
        <dbReference type="ChEBI" id="CHEBI:15378"/>
        <dbReference type="ChEBI" id="CHEBI:30616"/>
        <dbReference type="ChEBI" id="CHEBI:33019"/>
        <dbReference type="ChEBI" id="CHEBI:57502"/>
        <dbReference type="ChEBI" id="CHEBI:58437"/>
        <dbReference type="EC" id="2.7.7.18"/>
    </reaction>
</comment>
<evidence type="ECO:0000259" key="12">
    <source>
        <dbReference type="Pfam" id="PF01467"/>
    </source>
</evidence>
<keyword evidence="9 11" id="KW-0520">NAD</keyword>
<comment type="caution">
    <text evidence="13">The sequence shown here is derived from an EMBL/GenBank/DDBJ whole genome shotgun (WGS) entry which is preliminary data.</text>
</comment>
<reference evidence="14" key="1">
    <citation type="submission" date="2016-03" db="EMBL/GenBank/DDBJ databases">
        <authorList>
            <person name="Heylen K."/>
            <person name="De Vos P."/>
            <person name="Vekeman B."/>
        </authorList>
    </citation>
    <scope>NUCLEOTIDE SEQUENCE [LARGE SCALE GENOMIC DNA]</scope>
    <source>
        <strain evidence="14">R-45383</strain>
    </source>
</reference>
<dbReference type="HAMAP" id="MF_00244">
    <property type="entry name" value="NaMN_adenylyltr"/>
    <property type="match status" value="1"/>
</dbReference>
<dbReference type="Proteomes" id="UP000077628">
    <property type="component" value="Unassembled WGS sequence"/>
</dbReference>
<dbReference type="AlphaFoldDB" id="A0A177PFP1"/>
<dbReference type="Pfam" id="PF01467">
    <property type="entry name" value="CTP_transf_like"/>
    <property type="match status" value="1"/>
</dbReference>
<evidence type="ECO:0000256" key="10">
    <source>
        <dbReference type="ARBA" id="ARBA00048721"/>
    </source>
</evidence>
<evidence type="ECO:0000256" key="5">
    <source>
        <dbReference type="ARBA" id="ARBA00022679"/>
    </source>
</evidence>
<evidence type="ECO:0000256" key="11">
    <source>
        <dbReference type="HAMAP-Rule" id="MF_00244"/>
    </source>
</evidence>
<dbReference type="InterPro" id="IPR005248">
    <property type="entry name" value="NadD/NMNAT"/>
</dbReference>
<dbReference type="InterPro" id="IPR004821">
    <property type="entry name" value="Cyt_trans-like"/>
</dbReference>
<dbReference type="NCBIfam" id="NF000839">
    <property type="entry name" value="PRK00071.1-1"/>
    <property type="match status" value="1"/>
</dbReference>
<comment type="function">
    <text evidence="1 11">Catalyzes the reversible adenylation of nicotinate mononucleotide (NaMN) to nicotinic acid adenine dinucleotide (NaAD).</text>
</comment>
<dbReference type="UniPathway" id="UPA00253">
    <property type="reaction ID" value="UER00332"/>
</dbReference>
<evidence type="ECO:0000313" key="13">
    <source>
        <dbReference type="EMBL" id="OAI28190.1"/>
    </source>
</evidence>
<dbReference type="PANTHER" id="PTHR39321">
    <property type="entry name" value="NICOTINATE-NUCLEOTIDE ADENYLYLTRANSFERASE-RELATED"/>
    <property type="match status" value="1"/>
</dbReference>
<keyword evidence="4 11" id="KW-0662">Pyridine nucleotide biosynthesis</keyword>
<evidence type="ECO:0000256" key="4">
    <source>
        <dbReference type="ARBA" id="ARBA00022642"/>
    </source>
</evidence>
<dbReference type="NCBIfam" id="TIGR00482">
    <property type="entry name" value="nicotinate (nicotinamide) nucleotide adenylyltransferase"/>
    <property type="match status" value="1"/>
</dbReference>
<sequence length="213" mass="23745">MIGVYGGTFNPVHYGHLRTALEVRECFELDDLKMIPCRVPAHRGEPDVSAEHRLRMLELAVAGTPGLSVDRRELDRPGPSYMVDTLQSLAAELPGSGLVLFVGADAFTGLEGWHRWRDLFDYAHIVVMARPGFQPSVLGDFMRARLAARRDELRDARAGKLFFQAVTLLDIAATQIRRIVADGTNPRFLLPDAVLAYIQQHQLYRASSTSTET</sequence>
<dbReference type="Gene3D" id="3.40.50.620">
    <property type="entry name" value="HUPs"/>
    <property type="match status" value="1"/>
</dbReference>
<dbReference type="EMBL" id="LUUK01000013">
    <property type="protein sequence ID" value="OAI28190.1"/>
    <property type="molecule type" value="Genomic_DNA"/>
</dbReference>
<dbReference type="GO" id="GO:0005524">
    <property type="term" value="F:ATP binding"/>
    <property type="evidence" value="ECO:0007669"/>
    <property type="project" value="UniProtKB-KW"/>
</dbReference>
<evidence type="ECO:0000256" key="9">
    <source>
        <dbReference type="ARBA" id="ARBA00023027"/>
    </source>
</evidence>
<name>A0A177PFP1_9GAMM</name>
<dbReference type="EC" id="2.7.7.18" evidence="11"/>
<proteinExistence type="inferred from homology"/>
<comment type="pathway">
    <text evidence="2 11">Cofactor biosynthesis; NAD(+) biosynthesis; deamido-NAD(+) from nicotinate D-ribonucleotide: step 1/1.</text>
</comment>
<keyword evidence="14" id="KW-1185">Reference proteome</keyword>
<keyword evidence="5 11" id="KW-0808">Transferase</keyword>
<dbReference type="GO" id="GO:0009435">
    <property type="term" value="P:NAD+ biosynthetic process"/>
    <property type="evidence" value="ECO:0007669"/>
    <property type="project" value="UniProtKB-UniRule"/>
</dbReference>
<evidence type="ECO:0000256" key="7">
    <source>
        <dbReference type="ARBA" id="ARBA00022741"/>
    </source>
</evidence>
<keyword evidence="7 11" id="KW-0547">Nucleotide-binding</keyword>
<evidence type="ECO:0000256" key="3">
    <source>
        <dbReference type="ARBA" id="ARBA00009014"/>
    </source>
</evidence>
<protein>
    <recommendedName>
        <fullName evidence="11">Probable nicotinate-nucleotide adenylyltransferase</fullName>
        <ecNumber evidence="11">2.7.7.18</ecNumber>
    </recommendedName>
    <alternativeName>
        <fullName evidence="11">Deamido-NAD(+) diphosphorylase</fullName>
    </alternativeName>
    <alternativeName>
        <fullName evidence="11">Deamido-NAD(+) pyrophosphorylase</fullName>
    </alternativeName>
    <alternativeName>
        <fullName evidence="11">Nicotinate mononucleotide adenylyltransferase</fullName>
        <shortName evidence="11">NaMN adenylyltransferase</shortName>
    </alternativeName>
</protein>